<dbReference type="InterPro" id="IPR012338">
    <property type="entry name" value="Beta-lactam/transpept-like"/>
</dbReference>
<protein>
    <recommendedName>
        <fullName evidence="1">Beta-lactamase-related domain-containing protein</fullName>
    </recommendedName>
</protein>
<dbReference type="InterPro" id="IPR001466">
    <property type="entry name" value="Beta-lactam-related"/>
</dbReference>
<reference evidence="2 3" key="1">
    <citation type="submission" date="2022-03" db="EMBL/GenBank/DDBJ databases">
        <authorList>
            <person name="Brunel B."/>
        </authorList>
    </citation>
    <scope>NUCLEOTIDE SEQUENCE [LARGE SCALE GENOMIC DNA]</scope>
    <source>
        <strain evidence="2">STM5069sample</strain>
    </source>
</reference>
<evidence type="ECO:0000259" key="1">
    <source>
        <dbReference type="Pfam" id="PF00144"/>
    </source>
</evidence>
<comment type="caution">
    <text evidence="2">The sequence shown here is derived from an EMBL/GenBank/DDBJ whole genome shotgun (WGS) entry which is preliminary data.</text>
</comment>
<accession>A0ABM9DVV0</accession>
<evidence type="ECO:0000313" key="2">
    <source>
        <dbReference type="EMBL" id="CAH2400853.1"/>
    </source>
</evidence>
<dbReference type="PANTHER" id="PTHR43319:SF3">
    <property type="entry name" value="BETA-LACTAMASE-RELATED DOMAIN-CONTAINING PROTEIN"/>
    <property type="match status" value="1"/>
</dbReference>
<gene>
    <name evidence="2" type="ORF">MES5069_270091</name>
</gene>
<dbReference type="Gene3D" id="3.40.710.10">
    <property type="entry name" value="DD-peptidase/beta-lactamase superfamily"/>
    <property type="match status" value="1"/>
</dbReference>
<proteinExistence type="predicted"/>
<dbReference type="SUPFAM" id="SSF56601">
    <property type="entry name" value="beta-lactamase/transpeptidase-like"/>
    <property type="match status" value="1"/>
</dbReference>
<name>A0ABM9DVV0_9HYPH</name>
<organism evidence="2 3">
    <name type="scientific">Mesorhizobium escarrei</name>
    <dbReference type="NCBI Taxonomy" id="666018"/>
    <lineage>
        <taxon>Bacteria</taxon>
        <taxon>Pseudomonadati</taxon>
        <taxon>Pseudomonadota</taxon>
        <taxon>Alphaproteobacteria</taxon>
        <taxon>Hyphomicrobiales</taxon>
        <taxon>Phyllobacteriaceae</taxon>
        <taxon>Mesorhizobium</taxon>
    </lineage>
</organism>
<sequence length="116" mass="12355">MPGGNGQSTAHALARIYGMMAAGGVWEGKPLISRRTIEEAARSRFRGMDESFEMPAAFAAGRASQQTFGHTGWGGTIGFADLGVGVGFGYVTNNMLGFHDIDPRRKALIDAVYDSL</sequence>
<dbReference type="Pfam" id="PF00144">
    <property type="entry name" value="Beta-lactamase"/>
    <property type="match status" value="1"/>
</dbReference>
<feature type="domain" description="Beta-lactamase-related" evidence="1">
    <location>
        <begin position="2"/>
        <end position="109"/>
    </location>
</feature>
<dbReference type="EMBL" id="CAKXZT010000121">
    <property type="protein sequence ID" value="CAH2400853.1"/>
    <property type="molecule type" value="Genomic_DNA"/>
</dbReference>
<dbReference type="InterPro" id="IPR052907">
    <property type="entry name" value="Beta-lactamase/esterase"/>
</dbReference>
<keyword evidence="3" id="KW-1185">Reference proteome</keyword>
<dbReference type="Proteomes" id="UP001153050">
    <property type="component" value="Unassembled WGS sequence"/>
</dbReference>
<dbReference type="PANTHER" id="PTHR43319">
    <property type="entry name" value="BETA-LACTAMASE-RELATED"/>
    <property type="match status" value="1"/>
</dbReference>
<evidence type="ECO:0000313" key="3">
    <source>
        <dbReference type="Proteomes" id="UP001153050"/>
    </source>
</evidence>